<protein>
    <recommendedName>
        <fullName evidence="3">Peptidase C1A papain C-terminal domain-containing protein</fullName>
    </recommendedName>
</protein>
<evidence type="ECO:0000313" key="2">
    <source>
        <dbReference type="Proteomes" id="UP001174909"/>
    </source>
</evidence>
<proteinExistence type="predicted"/>
<sequence length="170" mass="19696">METCYANAIAAVFYLAMHRIVGRKGGHPDFCDIRERIVDEYGYEGAYTNKVLQNVSGEYRLHYVEVDGNGARQALNERRPVVARFIWYEEEVERYKKFFRKNPKGTLRKDDLRGVTGNKASGHAVVMTRISPRGITFMNSWGEKFANGGFFSVENENVLRGMKFYDVYWL</sequence>
<organism evidence="1 2">
    <name type="scientific">Geodia barretti</name>
    <name type="common">Barrett's horny sponge</name>
    <dbReference type="NCBI Taxonomy" id="519541"/>
    <lineage>
        <taxon>Eukaryota</taxon>
        <taxon>Metazoa</taxon>
        <taxon>Porifera</taxon>
        <taxon>Demospongiae</taxon>
        <taxon>Heteroscleromorpha</taxon>
        <taxon>Tetractinellida</taxon>
        <taxon>Astrophorina</taxon>
        <taxon>Geodiidae</taxon>
        <taxon>Geodia</taxon>
    </lineage>
</organism>
<dbReference type="AlphaFoldDB" id="A0AA35QUI7"/>
<evidence type="ECO:0008006" key="3">
    <source>
        <dbReference type="Google" id="ProtNLM"/>
    </source>
</evidence>
<reference evidence="1" key="1">
    <citation type="submission" date="2023-03" db="EMBL/GenBank/DDBJ databases">
        <authorList>
            <person name="Steffen K."/>
            <person name="Cardenas P."/>
        </authorList>
    </citation>
    <scope>NUCLEOTIDE SEQUENCE</scope>
</reference>
<accession>A0AA35QUI7</accession>
<dbReference type="Proteomes" id="UP001174909">
    <property type="component" value="Unassembled WGS sequence"/>
</dbReference>
<dbReference type="InterPro" id="IPR038765">
    <property type="entry name" value="Papain-like_cys_pep_sf"/>
</dbReference>
<evidence type="ECO:0000313" key="1">
    <source>
        <dbReference type="EMBL" id="CAI7991486.1"/>
    </source>
</evidence>
<name>A0AA35QUI7_GEOBA</name>
<dbReference type="EMBL" id="CASHTH010000118">
    <property type="protein sequence ID" value="CAI7991486.1"/>
    <property type="molecule type" value="Genomic_DNA"/>
</dbReference>
<dbReference type="SUPFAM" id="SSF54001">
    <property type="entry name" value="Cysteine proteinases"/>
    <property type="match status" value="1"/>
</dbReference>
<keyword evidence="2" id="KW-1185">Reference proteome</keyword>
<gene>
    <name evidence="1" type="ORF">GBAR_LOCUS762</name>
</gene>
<comment type="caution">
    <text evidence="1">The sequence shown here is derived from an EMBL/GenBank/DDBJ whole genome shotgun (WGS) entry which is preliminary data.</text>
</comment>
<dbReference type="Gene3D" id="3.90.70.10">
    <property type="entry name" value="Cysteine proteinases"/>
    <property type="match status" value="1"/>
</dbReference>